<feature type="transmembrane region" description="Helical" evidence="1">
    <location>
        <begin position="104"/>
        <end position="122"/>
    </location>
</feature>
<feature type="transmembrane region" description="Helical" evidence="1">
    <location>
        <begin position="134"/>
        <end position="154"/>
    </location>
</feature>
<feature type="transmembrane region" description="Helical" evidence="1">
    <location>
        <begin position="325"/>
        <end position="344"/>
    </location>
</feature>
<feature type="transmembrane region" description="Helical" evidence="1">
    <location>
        <begin position="180"/>
        <end position="206"/>
    </location>
</feature>
<feature type="transmembrane region" description="Helical" evidence="1">
    <location>
        <begin position="351"/>
        <end position="368"/>
    </location>
</feature>
<protein>
    <submittedName>
        <fullName evidence="2">Conserved domain protein</fullName>
    </submittedName>
</protein>
<feature type="transmembrane region" description="Helical" evidence="1">
    <location>
        <begin position="76"/>
        <end position="98"/>
    </location>
</feature>
<dbReference type="eggNOG" id="COG3463">
    <property type="taxonomic scope" value="Bacteria"/>
</dbReference>
<feature type="transmembrane region" description="Helical" evidence="1">
    <location>
        <begin position="215"/>
        <end position="233"/>
    </location>
</feature>
<feature type="transmembrane region" description="Helical" evidence="1">
    <location>
        <begin position="20"/>
        <end position="41"/>
    </location>
</feature>
<dbReference type="EMBL" id="ADKM02000116">
    <property type="protein sequence ID" value="EGC02020.1"/>
    <property type="molecule type" value="Genomic_DNA"/>
</dbReference>
<keyword evidence="1" id="KW-1133">Transmembrane helix</keyword>
<evidence type="ECO:0000256" key="1">
    <source>
        <dbReference type="SAM" id="Phobius"/>
    </source>
</evidence>
<comment type="caution">
    <text evidence="2">The sequence shown here is derived from an EMBL/GenBank/DDBJ whole genome shotgun (WGS) entry which is preliminary data.</text>
</comment>
<name>E9SFD1_RUMAL</name>
<dbReference type="InterPro" id="IPR018650">
    <property type="entry name" value="STSV1_Orf64"/>
</dbReference>
<evidence type="ECO:0000313" key="2">
    <source>
        <dbReference type="EMBL" id="EGC02020.1"/>
    </source>
</evidence>
<reference evidence="2 3" key="1">
    <citation type="submission" date="2011-02" db="EMBL/GenBank/DDBJ databases">
        <authorList>
            <person name="Nelson K.E."/>
            <person name="Sutton G."/>
            <person name="Torralba M."/>
            <person name="Durkin S."/>
            <person name="Harkins D."/>
            <person name="Montgomery R."/>
            <person name="Ziemer C."/>
            <person name="Klaassens E."/>
            <person name="Ocuiv P."/>
            <person name="Morrison M."/>
        </authorList>
    </citation>
    <scope>NUCLEOTIDE SEQUENCE [LARGE SCALE GENOMIC DNA]</scope>
    <source>
        <strain evidence="2 3">8</strain>
    </source>
</reference>
<keyword evidence="1" id="KW-0472">Membrane</keyword>
<dbReference type="AlphaFoldDB" id="E9SFD1"/>
<keyword evidence="1" id="KW-0812">Transmembrane</keyword>
<sequence>MFFTDISDIKLRLHWSVTWITAGVLIGGFTFFVGIICCLYYKNHWTSCFDFGLFSQMFYYMKETGQPLITCERDGLLSHFAVHFSPIYYLLLPIYMLIPDPRTLLVMQALIVASGVIPLMLICKNHKLTEPACCEFAVIYTLYPCFAGGCFTYIHENNFLAPLVLWFMYFCEKGKTIPKIIFAILLLLVKEDAAVYVAVISIYFLFTDKNYKSNLLILIFSIIYFLTVTHFLAKYGDGVMTGRYNNYIYDGSNSLITMIWAILKNPVYVLNQSFTEEKIIFILQMLLPLGFMPFITKNPKRFILIIPFLLINLMTNYQWQYNIGFQYGFGSGALLIYLAVVNCSEMKYPKLLLCSVCCSVVIFFGLYYHRSDYFKSYDEATEQREIIDEALSLIPDNASVISSTFFLPNLSQRDEIYELERTKQTAEYYVLDLRYQTEEYSEWDYIGNGFEIVYYEEGVVGVFKISVNIYS</sequence>
<dbReference type="Pfam" id="PF09852">
    <property type="entry name" value="DUF2079"/>
    <property type="match status" value="1"/>
</dbReference>
<gene>
    <name evidence="2" type="ORF">CUS_4735</name>
</gene>
<proteinExistence type="predicted"/>
<accession>E9SFD1</accession>
<organism evidence="2 3">
    <name type="scientific">Ruminococcus albus 8</name>
    <dbReference type="NCBI Taxonomy" id="246199"/>
    <lineage>
        <taxon>Bacteria</taxon>
        <taxon>Bacillati</taxon>
        <taxon>Bacillota</taxon>
        <taxon>Clostridia</taxon>
        <taxon>Eubacteriales</taxon>
        <taxon>Oscillospiraceae</taxon>
        <taxon>Ruminococcus</taxon>
    </lineage>
</organism>
<feature type="transmembrane region" description="Helical" evidence="1">
    <location>
        <begin position="279"/>
        <end position="295"/>
    </location>
</feature>
<dbReference type="Proteomes" id="UP000004259">
    <property type="component" value="Unassembled WGS sequence"/>
</dbReference>
<keyword evidence="3" id="KW-1185">Reference proteome</keyword>
<evidence type="ECO:0000313" key="3">
    <source>
        <dbReference type="Proteomes" id="UP000004259"/>
    </source>
</evidence>